<gene>
    <name evidence="2" type="primary">nsrR</name>
    <name evidence="2" type="ORF">TA5114_03338</name>
</gene>
<proteinExistence type="predicted"/>
<dbReference type="Gene3D" id="1.10.10.10">
    <property type="entry name" value="Winged helix-like DNA-binding domain superfamily/Winged helix DNA-binding domain"/>
    <property type="match status" value="1"/>
</dbReference>
<dbReference type="OrthoDB" id="9795923at2"/>
<dbReference type="GO" id="GO:0003677">
    <property type="term" value="F:DNA binding"/>
    <property type="evidence" value="ECO:0007669"/>
    <property type="project" value="UniProtKB-KW"/>
</dbReference>
<dbReference type="InterPro" id="IPR036388">
    <property type="entry name" value="WH-like_DNA-bd_sf"/>
</dbReference>
<dbReference type="SUPFAM" id="SSF46785">
    <property type="entry name" value="Winged helix' DNA-binding domain"/>
    <property type="match status" value="1"/>
</dbReference>
<dbReference type="PROSITE" id="PS51197">
    <property type="entry name" value="HTH_RRF2_2"/>
    <property type="match status" value="1"/>
</dbReference>
<keyword evidence="3" id="KW-1185">Reference proteome</keyword>
<organism evidence="2 3">
    <name type="scientific">Cognatishimia activa</name>
    <dbReference type="NCBI Taxonomy" id="1715691"/>
    <lineage>
        <taxon>Bacteria</taxon>
        <taxon>Pseudomonadati</taxon>
        <taxon>Pseudomonadota</taxon>
        <taxon>Alphaproteobacteria</taxon>
        <taxon>Rhodobacterales</taxon>
        <taxon>Paracoccaceae</taxon>
        <taxon>Cognatishimia</taxon>
    </lineage>
</organism>
<dbReference type="Pfam" id="PF02082">
    <property type="entry name" value="Rrf2"/>
    <property type="match status" value="1"/>
</dbReference>
<dbReference type="AlphaFoldDB" id="A0A0P1JDU7"/>
<dbReference type="Proteomes" id="UP000051184">
    <property type="component" value="Unassembled WGS sequence"/>
</dbReference>
<evidence type="ECO:0000313" key="3">
    <source>
        <dbReference type="Proteomes" id="UP000051184"/>
    </source>
</evidence>
<dbReference type="PANTHER" id="PTHR33221">
    <property type="entry name" value="WINGED HELIX-TURN-HELIX TRANSCRIPTIONAL REGULATOR, RRF2 FAMILY"/>
    <property type="match status" value="1"/>
</dbReference>
<keyword evidence="1" id="KW-0238">DNA-binding</keyword>
<reference evidence="3" key="1">
    <citation type="submission" date="2015-09" db="EMBL/GenBank/DDBJ databases">
        <authorList>
            <person name="Rodrigo-Torres Lidia"/>
            <person name="Arahal R.David."/>
        </authorList>
    </citation>
    <scope>NUCLEOTIDE SEQUENCE [LARGE SCALE GENOMIC DNA]</scope>
    <source>
        <strain evidence="3">CECT 5114</strain>
    </source>
</reference>
<sequence>MQLTKFSDYALRVLMHLAASPEKLLSTRQISEMHGASFNHLTKVTGWLVTEGYAESVRGRSGGLRLARDPQDINLGEVLRKLEKDQPLVECFAAEGGSCGLASACGLSGVLWSAQEAFFQHLDGHTLQSTIDAMPRMQSFLVSMNEEINP</sequence>
<evidence type="ECO:0000313" key="2">
    <source>
        <dbReference type="EMBL" id="CUK27510.1"/>
    </source>
</evidence>
<protein>
    <submittedName>
        <fullName evidence="2">HTH-type transcriptional repressor NsrR</fullName>
    </submittedName>
</protein>
<dbReference type="EMBL" id="CYUE01000023">
    <property type="protein sequence ID" value="CUK27510.1"/>
    <property type="molecule type" value="Genomic_DNA"/>
</dbReference>
<dbReference type="InterPro" id="IPR036390">
    <property type="entry name" value="WH_DNA-bd_sf"/>
</dbReference>
<dbReference type="GO" id="GO:0003700">
    <property type="term" value="F:DNA-binding transcription factor activity"/>
    <property type="evidence" value="ECO:0007669"/>
    <property type="project" value="TreeGrafter"/>
</dbReference>
<dbReference type="RefSeq" id="WP_058316420.1">
    <property type="nucleotide sequence ID" value="NZ_CYUE01000023.1"/>
</dbReference>
<evidence type="ECO:0000256" key="1">
    <source>
        <dbReference type="ARBA" id="ARBA00023125"/>
    </source>
</evidence>
<dbReference type="PANTHER" id="PTHR33221:SF4">
    <property type="entry name" value="HTH-TYPE TRANSCRIPTIONAL REPRESSOR NSRR"/>
    <property type="match status" value="1"/>
</dbReference>
<accession>A0A0P1JDU7</accession>
<dbReference type="GO" id="GO:0005829">
    <property type="term" value="C:cytosol"/>
    <property type="evidence" value="ECO:0007669"/>
    <property type="project" value="TreeGrafter"/>
</dbReference>
<dbReference type="InterPro" id="IPR000944">
    <property type="entry name" value="Tscrpt_reg_Rrf2"/>
</dbReference>
<dbReference type="NCBIfam" id="TIGR00738">
    <property type="entry name" value="rrf2_super"/>
    <property type="match status" value="1"/>
</dbReference>
<name>A0A0P1JDU7_9RHOB</name>